<dbReference type="AlphaFoldDB" id="A0A660L9A2"/>
<keyword evidence="1" id="KW-0805">Transcription regulation</keyword>
<evidence type="ECO:0000256" key="2">
    <source>
        <dbReference type="ARBA" id="ARBA00023125"/>
    </source>
</evidence>
<sequence length="200" mass="21575">MPATTTKGAATRARIVETAADLVLQRGVGRTSLDDIRAGTGTSKSQLFHYFPAGKAELVEAIAAFQAERVLDAQRPHLDELDNFESWERWRDAVLAHYGAQRHLACPISALTLEAGVDASAHMERWQGYIEAGVARMGVDDDGRTALAVFAALQGGLLLMRAQQSLEPLRAALDGALIILRSASTPACVDVLTERARPSR</sequence>
<dbReference type="OrthoDB" id="3827407at2"/>
<dbReference type="PANTHER" id="PTHR47506:SF3">
    <property type="entry name" value="HTH-TYPE TRANSCRIPTIONAL REGULATOR LMRA"/>
    <property type="match status" value="1"/>
</dbReference>
<comment type="caution">
    <text evidence="6">The sequence shown here is derived from an EMBL/GenBank/DDBJ whole genome shotgun (WGS) entry which is preliminary data.</text>
</comment>
<dbReference type="Pfam" id="PF00440">
    <property type="entry name" value="TetR_N"/>
    <property type="match status" value="1"/>
</dbReference>
<dbReference type="InterPro" id="IPR001647">
    <property type="entry name" value="HTH_TetR"/>
</dbReference>
<name>A0A660L9A2_9ACTN</name>
<dbReference type="GO" id="GO:0003677">
    <property type="term" value="F:DNA binding"/>
    <property type="evidence" value="ECO:0007669"/>
    <property type="project" value="UniProtKB-UniRule"/>
</dbReference>
<feature type="domain" description="HTH tetR-type" evidence="5">
    <location>
        <begin position="9"/>
        <end position="69"/>
    </location>
</feature>
<dbReference type="SUPFAM" id="SSF46689">
    <property type="entry name" value="Homeodomain-like"/>
    <property type="match status" value="1"/>
</dbReference>
<dbReference type="InterPro" id="IPR054156">
    <property type="entry name" value="YxaF_TetR_C"/>
</dbReference>
<keyword evidence="2 4" id="KW-0238">DNA-binding</keyword>
<evidence type="ECO:0000256" key="3">
    <source>
        <dbReference type="ARBA" id="ARBA00023163"/>
    </source>
</evidence>
<dbReference type="Gene3D" id="1.10.357.10">
    <property type="entry name" value="Tetracycline Repressor, domain 2"/>
    <property type="match status" value="1"/>
</dbReference>
<keyword evidence="3" id="KW-0804">Transcription</keyword>
<accession>A0A660L9A2</accession>
<dbReference type="Pfam" id="PF21993">
    <property type="entry name" value="TetR_C_13_2"/>
    <property type="match status" value="1"/>
</dbReference>
<evidence type="ECO:0000313" key="7">
    <source>
        <dbReference type="Proteomes" id="UP000278962"/>
    </source>
</evidence>
<evidence type="ECO:0000256" key="1">
    <source>
        <dbReference type="ARBA" id="ARBA00023015"/>
    </source>
</evidence>
<gene>
    <name evidence="6" type="ORF">C8N24_0916</name>
</gene>
<dbReference type="EMBL" id="RBIL01000001">
    <property type="protein sequence ID" value="RKQ91099.1"/>
    <property type="molecule type" value="Genomic_DNA"/>
</dbReference>
<dbReference type="PROSITE" id="PS50977">
    <property type="entry name" value="HTH_TETR_2"/>
    <property type="match status" value="1"/>
</dbReference>
<dbReference type="InterPro" id="IPR036271">
    <property type="entry name" value="Tet_transcr_reg_TetR-rel_C_sf"/>
</dbReference>
<dbReference type="InterPro" id="IPR009057">
    <property type="entry name" value="Homeodomain-like_sf"/>
</dbReference>
<dbReference type="PANTHER" id="PTHR47506">
    <property type="entry name" value="TRANSCRIPTIONAL REGULATORY PROTEIN"/>
    <property type="match status" value="1"/>
</dbReference>
<proteinExistence type="predicted"/>
<evidence type="ECO:0000256" key="4">
    <source>
        <dbReference type="PROSITE-ProRule" id="PRU00335"/>
    </source>
</evidence>
<evidence type="ECO:0000313" key="6">
    <source>
        <dbReference type="EMBL" id="RKQ91099.1"/>
    </source>
</evidence>
<reference evidence="6 7" key="1">
    <citation type="submission" date="2018-10" db="EMBL/GenBank/DDBJ databases">
        <title>Genomic Encyclopedia of Archaeal and Bacterial Type Strains, Phase II (KMG-II): from individual species to whole genera.</title>
        <authorList>
            <person name="Goeker M."/>
        </authorList>
    </citation>
    <scope>NUCLEOTIDE SEQUENCE [LARGE SCALE GENOMIC DNA]</scope>
    <source>
        <strain evidence="6 7">DSM 14954</strain>
    </source>
</reference>
<keyword evidence="7" id="KW-1185">Reference proteome</keyword>
<evidence type="ECO:0000259" key="5">
    <source>
        <dbReference type="PROSITE" id="PS50977"/>
    </source>
</evidence>
<dbReference type="SUPFAM" id="SSF48498">
    <property type="entry name" value="Tetracyclin repressor-like, C-terminal domain"/>
    <property type="match status" value="1"/>
</dbReference>
<dbReference type="Proteomes" id="UP000278962">
    <property type="component" value="Unassembled WGS sequence"/>
</dbReference>
<protein>
    <submittedName>
        <fullName evidence="6">TetR family transcriptional regulator</fullName>
    </submittedName>
</protein>
<organism evidence="6 7">
    <name type="scientific">Solirubrobacter pauli</name>
    <dbReference type="NCBI Taxonomy" id="166793"/>
    <lineage>
        <taxon>Bacteria</taxon>
        <taxon>Bacillati</taxon>
        <taxon>Actinomycetota</taxon>
        <taxon>Thermoleophilia</taxon>
        <taxon>Solirubrobacterales</taxon>
        <taxon>Solirubrobacteraceae</taxon>
        <taxon>Solirubrobacter</taxon>
    </lineage>
</organism>
<feature type="DNA-binding region" description="H-T-H motif" evidence="4">
    <location>
        <begin position="32"/>
        <end position="51"/>
    </location>
</feature>
<dbReference type="RefSeq" id="WP_121248419.1">
    <property type="nucleotide sequence ID" value="NZ_RBIL01000001.1"/>
</dbReference>